<evidence type="ECO:0000313" key="4">
    <source>
        <dbReference type="Proteomes" id="UP000182658"/>
    </source>
</evidence>
<dbReference type="OrthoDB" id="3540210at2759"/>
<reference evidence="3 4" key="1">
    <citation type="submission" date="2016-10" db="EMBL/GenBank/DDBJ databases">
        <title>Draft genome sequence of Coniochaeta ligniaria NRRL30616, a lignocellulolytic fungus for bioabatement of inhibitors in plant biomass hydrolysates.</title>
        <authorList>
            <consortium name="DOE Joint Genome Institute"/>
            <person name="Jimenez D.J."/>
            <person name="Hector R.E."/>
            <person name="Riley R."/>
            <person name="Sun H."/>
            <person name="Grigoriev I.V."/>
            <person name="Van Elsas J.D."/>
            <person name="Nichols N.N."/>
        </authorList>
    </citation>
    <scope>NUCLEOTIDE SEQUENCE [LARGE SCALE GENOMIC DNA]</scope>
    <source>
        <strain evidence="3 4">NRRL 30616</strain>
    </source>
</reference>
<organism evidence="3 4">
    <name type="scientific">Coniochaeta ligniaria NRRL 30616</name>
    <dbReference type="NCBI Taxonomy" id="1408157"/>
    <lineage>
        <taxon>Eukaryota</taxon>
        <taxon>Fungi</taxon>
        <taxon>Dikarya</taxon>
        <taxon>Ascomycota</taxon>
        <taxon>Pezizomycotina</taxon>
        <taxon>Sordariomycetes</taxon>
        <taxon>Sordariomycetidae</taxon>
        <taxon>Coniochaetales</taxon>
        <taxon>Coniochaetaceae</taxon>
        <taxon>Coniochaeta</taxon>
    </lineage>
</organism>
<dbReference type="Proteomes" id="UP000182658">
    <property type="component" value="Unassembled WGS sequence"/>
</dbReference>
<gene>
    <name evidence="3" type="ORF">CONLIGDRAFT_688166</name>
</gene>
<keyword evidence="4" id="KW-1185">Reference proteome</keyword>
<proteinExistence type="predicted"/>
<evidence type="ECO:0000256" key="1">
    <source>
        <dbReference type="SAM" id="MobiDB-lite"/>
    </source>
</evidence>
<sequence length="729" mass="80357">MSGFDVHVGSWTNWSQGRIMGATLTLTRQDGDLLIAFLSFFVTLVGNRFWRLLCLVLHFSCSTDQPRDAPHHQRQAVLRNSSTAELGVFSLLMVAWSWRNIASRVWRRFGPVVLLSTVTAAAWILASGYSSRISSLSTTNEVLLKGDACGYLDPNKELDAGDILAYYWPWMGTMIENSARYVQACYEDDSTATVDCSTFTKPRIQSKIATNASCPFGGNICATDHNIVMDSGYLDSHEHFGLNTPKDQRFQFRHVVQCAPLITEGYISTHTYNATTGRDFTRYHYGSVRGAEVYNFTHEGSNHENTGQALGGQFYDASSVYKPIDELAGDWSGDLGICFLSSNAITFEGVPVEDPWYKTGTRLNATADNLPLPGGSTNVSVWVWDQPSHPLACRMSMQACNPNLPEGQQCSPLGGINDFVANAMSLYTEGTPGYELTKWLLEAVFVNAGMMDVPGTLNAEALLSRKTLIQGMQGPLPDNQWQLEVEFWHNTIVALWQLLFVEAVRGPPSGGIYDTWSSEPETDMERLLCRSQKIRNSNYSSFSLFGLYFIFIVGGLIVLLSWIIEPILACLHRRRAYSLLEWSTNDVLQLQRLAHEETGSGGGNWSGCASGVPVTGKDCLLSPLDISDQSHPRLLLSDGTIKRPVSSVLVPESPPMEVSGTTERLAVVPGIVEVSQMRNEDNHQEGATDAAGVLISEDDRCSLEDTSTELRKGDVQKSESVSMSVLPVN</sequence>
<feature type="transmembrane region" description="Helical" evidence="2">
    <location>
        <begin position="109"/>
        <end position="126"/>
    </location>
</feature>
<feature type="transmembrane region" description="Helical" evidence="2">
    <location>
        <begin position="77"/>
        <end position="97"/>
    </location>
</feature>
<evidence type="ECO:0000256" key="2">
    <source>
        <dbReference type="SAM" id="Phobius"/>
    </source>
</evidence>
<dbReference type="EMBL" id="KV875093">
    <property type="protein sequence ID" value="OIW34366.1"/>
    <property type="molecule type" value="Genomic_DNA"/>
</dbReference>
<protein>
    <submittedName>
        <fullName evidence="3">Uncharacterized protein</fullName>
    </submittedName>
</protein>
<accession>A0A1J7J3K1</accession>
<feature type="region of interest" description="Disordered" evidence="1">
    <location>
        <begin position="705"/>
        <end position="729"/>
    </location>
</feature>
<keyword evidence="2" id="KW-0472">Membrane</keyword>
<dbReference type="InParanoid" id="A0A1J7J3K1"/>
<feature type="transmembrane region" description="Helical" evidence="2">
    <location>
        <begin position="33"/>
        <end position="57"/>
    </location>
</feature>
<dbReference type="AlphaFoldDB" id="A0A1J7J3K1"/>
<evidence type="ECO:0000313" key="3">
    <source>
        <dbReference type="EMBL" id="OIW34366.1"/>
    </source>
</evidence>
<name>A0A1J7J3K1_9PEZI</name>
<feature type="compositionally biased region" description="Basic and acidic residues" evidence="1">
    <location>
        <begin position="705"/>
        <end position="717"/>
    </location>
</feature>
<feature type="transmembrane region" description="Helical" evidence="2">
    <location>
        <begin position="542"/>
        <end position="564"/>
    </location>
</feature>
<keyword evidence="2" id="KW-1133">Transmembrane helix</keyword>
<keyword evidence="2" id="KW-0812">Transmembrane</keyword>